<reference evidence="6" key="1">
    <citation type="submission" date="2020-04" db="EMBL/GenBank/DDBJ databases">
        <title>Analysis of mating type loci in Filobasidium floriforme.</title>
        <authorList>
            <person name="Nowrousian M."/>
        </authorList>
    </citation>
    <scope>NUCLEOTIDE SEQUENCE</scope>
    <source>
        <strain evidence="6">CBS 6242</strain>
    </source>
</reference>
<evidence type="ECO:0000256" key="2">
    <source>
        <dbReference type="ARBA" id="ARBA00022989"/>
    </source>
</evidence>
<evidence type="ECO:0000256" key="4">
    <source>
        <dbReference type="RuleBase" id="RU367022"/>
    </source>
</evidence>
<evidence type="ECO:0000256" key="1">
    <source>
        <dbReference type="ARBA" id="ARBA00022692"/>
    </source>
</evidence>
<dbReference type="EMBL" id="JABELV010000028">
    <property type="protein sequence ID" value="KAG7562627.1"/>
    <property type="molecule type" value="Genomic_DNA"/>
</dbReference>
<name>A0A8K0JPA9_9TREE</name>
<sequence length="209" mass="23176">MDHGSNGGMKHGHGGMEDGGMDHSMPMKCSMNMLWNSQISGTCVVFERWSIQTWWGMVVSCAAVTFLSFLYLHLLHVAQQQDKRTAIQLYLGQRPETSLLIRTSVPALNADRDHDGSQAISRSESPLPGGRSGNLGIQKLPSSIRLFRAILYATTMALSFFLMLVAMTYNTYLFFSIILGGFIGHWTYESEMNVGAVMNGQQVKGYACH</sequence>
<keyword evidence="7" id="KW-1185">Reference proteome</keyword>
<dbReference type="AlphaFoldDB" id="A0A8K0JPA9"/>
<evidence type="ECO:0000313" key="7">
    <source>
        <dbReference type="Proteomes" id="UP000812966"/>
    </source>
</evidence>
<dbReference type="OrthoDB" id="161814at2759"/>
<keyword evidence="4" id="KW-0186">Copper</keyword>
<keyword evidence="3 4" id="KW-0472">Membrane</keyword>
<dbReference type="GO" id="GO:0005375">
    <property type="term" value="F:copper ion transmembrane transporter activity"/>
    <property type="evidence" value="ECO:0007669"/>
    <property type="project" value="UniProtKB-UniRule"/>
</dbReference>
<comment type="similarity">
    <text evidence="4">Belongs to the copper transporter (Ctr) (TC 1.A.56) family. SLC31A subfamily.</text>
</comment>
<organism evidence="6 7">
    <name type="scientific">Filobasidium floriforme</name>
    <dbReference type="NCBI Taxonomy" id="5210"/>
    <lineage>
        <taxon>Eukaryota</taxon>
        <taxon>Fungi</taxon>
        <taxon>Dikarya</taxon>
        <taxon>Basidiomycota</taxon>
        <taxon>Agaricomycotina</taxon>
        <taxon>Tremellomycetes</taxon>
        <taxon>Filobasidiales</taxon>
        <taxon>Filobasidiaceae</taxon>
        <taxon>Filobasidium</taxon>
    </lineage>
</organism>
<feature type="region of interest" description="Disordered" evidence="5">
    <location>
        <begin position="109"/>
        <end position="134"/>
    </location>
</feature>
<accession>A0A8K0JPA9</accession>
<feature type="region of interest" description="Disordered" evidence="5">
    <location>
        <begin position="1"/>
        <end position="21"/>
    </location>
</feature>
<feature type="transmembrane region" description="Helical" evidence="4">
    <location>
        <begin position="54"/>
        <end position="74"/>
    </location>
</feature>
<comment type="caution">
    <text evidence="6">The sequence shown here is derived from an EMBL/GenBank/DDBJ whole genome shotgun (WGS) entry which is preliminary data.</text>
</comment>
<dbReference type="InterPro" id="IPR007274">
    <property type="entry name" value="Cop_transporter"/>
</dbReference>
<dbReference type="GO" id="GO:0016020">
    <property type="term" value="C:membrane"/>
    <property type="evidence" value="ECO:0007669"/>
    <property type="project" value="UniProtKB-SubCell"/>
</dbReference>
<evidence type="ECO:0000256" key="5">
    <source>
        <dbReference type="SAM" id="MobiDB-lite"/>
    </source>
</evidence>
<protein>
    <recommendedName>
        <fullName evidence="4">Copper transport protein</fullName>
    </recommendedName>
</protein>
<keyword evidence="4" id="KW-0187">Copper transport</keyword>
<keyword evidence="2 4" id="KW-1133">Transmembrane helix</keyword>
<dbReference type="Pfam" id="PF04145">
    <property type="entry name" value="Ctr"/>
    <property type="match status" value="1"/>
</dbReference>
<comment type="subcellular location">
    <subcellularLocation>
        <location evidence="4">Membrane</location>
        <topology evidence="4">Multi-pass membrane protein</topology>
    </subcellularLocation>
</comment>
<keyword evidence="1 4" id="KW-0812">Transmembrane</keyword>
<keyword evidence="4" id="KW-0813">Transport</keyword>
<keyword evidence="4" id="KW-0406">Ion transport</keyword>
<dbReference type="PANTHER" id="PTHR12483">
    <property type="entry name" value="SOLUTE CARRIER FAMILY 31 COPPER TRANSPORTERS"/>
    <property type="match status" value="1"/>
</dbReference>
<evidence type="ECO:0000313" key="6">
    <source>
        <dbReference type="EMBL" id="KAG7562627.1"/>
    </source>
</evidence>
<gene>
    <name evidence="6" type="ORF">FFLO_01894</name>
</gene>
<evidence type="ECO:0000256" key="3">
    <source>
        <dbReference type="ARBA" id="ARBA00023136"/>
    </source>
</evidence>
<dbReference type="PANTHER" id="PTHR12483:SF115">
    <property type="entry name" value="COPPER TRANSPORT PROTEIN"/>
    <property type="match status" value="1"/>
</dbReference>
<dbReference type="Proteomes" id="UP000812966">
    <property type="component" value="Unassembled WGS sequence"/>
</dbReference>
<proteinExistence type="inferred from homology"/>